<accession>A0ABR1E878</accession>
<comment type="caution">
    <text evidence="1">The sequence shown here is derived from an EMBL/GenBank/DDBJ whole genome shotgun (WGS) entry which is preliminary data.</text>
</comment>
<reference evidence="1 2" key="1">
    <citation type="submission" date="2023-08" db="EMBL/GenBank/DDBJ databases">
        <title>A Necator americanus chromosomal reference genome.</title>
        <authorList>
            <person name="Ilik V."/>
            <person name="Petrzelkova K.J."/>
            <person name="Pardy F."/>
            <person name="Fuh T."/>
            <person name="Niatou-Singa F.S."/>
            <person name="Gouil Q."/>
            <person name="Baker L."/>
            <person name="Ritchie M.E."/>
            <person name="Jex A.R."/>
            <person name="Gazzola D."/>
            <person name="Li H."/>
            <person name="Toshio Fujiwara R."/>
            <person name="Zhan B."/>
            <person name="Aroian R.V."/>
            <person name="Pafco B."/>
            <person name="Schwarz E.M."/>
        </authorList>
    </citation>
    <scope>NUCLEOTIDE SEQUENCE [LARGE SCALE GENOMIC DNA]</scope>
    <source>
        <strain evidence="1 2">Aroian</strain>
        <tissue evidence="1">Whole animal</tissue>
    </source>
</reference>
<evidence type="ECO:0000313" key="1">
    <source>
        <dbReference type="EMBL" id="KAK6758753.1"/>
    </source>
</evidence>
<gene>
    <name evidence="1" type="primary">Necator_chrV.g20943</name>
    <name evidence="1" type="ORF">RB195_016150</name>
</gene>
<proteinExistence type="predicted"/>
<sequence length="103" mass="11423">MIVIITCITCAPVVLERAPLILPFALIARKCSPVASLLAKDSKIVVAFFERLRKEVSINFSAELSQRQQDPDIFLKELLNSAKASARISGFRQCFLVFNAVDP</sequence>
<name>A0ABR1E878_NECAM</name>
<keyword evidence="2" id="KW-1185">Reference proteome</keyword>
<protein>
    <submittedName>
        <fullName evidence="1">Uncharacterized protein</fullName>
    </submittedName>
</protein>
<organism evidence="1 2">
    <name type="scientific">Necator americanus</name>
    <name type="common">Human hookworm</name>
    <dbReference type="NCBI Taxonomy" id="51031"/>
    <lineage>
        <taxon>Eukaryota</taxon>
        <taxon>Metazoa</taxon>
        <taxon>Ecdysozoa</taxon>
        <taxon>Nematoda</taxon>
        <taxon>Chromadorea</taxon>
        <taxon>Rhabditida</taxon>
        <taxon>Rhabditina</taxon>
        <taxon>Rhabditomorpha</taxon>
        <taxon>Strongyloidea</taxon>
        <taxon>Ancylostomatidae</taxon>
        <taxon>Bunostominae</taxon>
        <taxon>Necator</taxon>
    </lineage>
</organism>
<dbReference type="EMBL" id="JAVFWL010000005">
    <property type="protein sequence ID" value="KAK6758753.1"/>
    <property type="molecule type" value="Genomic_DNA"/>
</dbReference>
<evidence type="ECO:0000313" key="2">
    <source>
        <dbReference type="Proteomes" id="UP001303046"/>
    </source>
</evidence>
<dbReference type="Proteomes" id="UP001303046">
    <property type="component" value="Unassembled WGS sequence"/>
</dbReference>